<evidence type="ECO:0000313" key="7">
    <source>
        <dbReference type="Proteomes" id="UP000477311"/>
    </source>
</evidence>
<dbReference type="EMBL" id="JAAKYA010000012">
    <property type="protein sequence ID" value="NGO38164.1"/>
    <property type="molecule type" value="Genomic_DNA"/>
</dbReference>
<dbReference type="Pfam" id="PF00196">
    <property type="entry name" value="GerE"/>
    <property type="match status" value="1"/>
</dbReference>
<protein>
    <submittedName>
        <fullName evidence="6">Response regulator transcription factor</fullName>
    </submittedName>
</protein>
<dbReference type="PRINTS" id="PR00038">
    <property type="entry name" value="HTHLUXR"/>
</dbReference>
<dbReference type="CDD" id="cd06170">
    <property type="entry name" value="LuxR_C_like"/>
    <property type="match status" value="1"/>
</dbReference>
<feature type="modified residue" description="4-aspartylphosphate" evidence="3">
    <location>
        <position position="54"/>
    </location>
</feature>
<evidence type="ECO:0000259" key="5">
    <source>
        <dbReference type="PROSITE" id="PS50110"/>
    </source>
</evidence>
<evidence type="ECO:0000256" key="2">
    <source>
        <dbReference type="ARBA" id="ARBA00023125"/>
    </source>
</evidence>
<feature type="domain" description="Response regulatory" evidence="5">
    <location>
        <begin position="3"/>
        <end position="119"/>
    </location>
</feature>
<feature type="domain" description="HTH luxR-type" evidence="4">
    <location>
        <begin position="142"/>
        <end position="207"/>
    </location>
</feature>
<keyword evidence="1 3" id="KW-0597">Phosphoprotein</keyword>
<organism evidence="6 7">
    <name type="scientific">Limisphaera ngatamarikiensis</name>
    <dbReference type="NCBI Taxonomy" id="1324935"/>
    <lineage>
        <taxon>Bacteria</taxon>
        <taxon>Pseudomonadati</taxon>
        <taxon>Verrucomicrobiota</taxon>
        <taxon>Verrucomicrobiia</taxon>
        <taxon>Limisphaerales</taxon>
        <taxon>Limisphaeraceae</taxon>
        <taxon>Limisphaera</taxon>
    </lineage>
</organism>
<keyword evidence="7" id="KW-1185">Reference proteome</keyword>
<dbReference type="InterPro" id="IPR039420">
    <property type="entry name" value="WalR-like"/>
</dbReference>
<dbReference type="RefSeq" id="WP_165105502.1">
    <property type="nucleotide sequence ID" value="NZ_JAAKYA010000012.1"/>
</dbReference>
<evidence type="ECO:0000259" key="4">
    <source>
        <dbReference type="PROSITE" id="PS50043"/>
    </source>
</evidence>
<sequence length="210" mass="23149">MIKVFIVDDHALVRRGLTEILAEATDIAVVGEAGTSDETIARLPAADWDVLVLDLSLPGRTGLDVLRIVREQRPSLPVLILSMHAEEQFALRLIRAGANGYLNKESAPDELVHAIRTVHRGDIYLSPALQHRPQAPSQPAAPAPPHETLTDREFEVLCRLAAGETTADMARHMGLRTATVNRYRSRLLRKMGMSTVAELVAYARQAKLRP</sequence>
<dbReference type="GO" id="GO:0006355">
    <property type="term" value="P:regulation of DNA-templated transcription"/>
    <property type="evidence" value="ECO:0007669"/>
    <property type="project" value="InterPro"/>
</dbReference>
<dbReference type="GO" id="GO:0003677">
    <property type="term" value="F:DNA binding"/>
    <property type="evidence" value="ECO:0007669"/>
    <property type="project" value="UniProtKB-KW"/>
</dbReference>
<comment type="caution">
    <text evidence="6">The sequence shown here is derived from an EMBL/GenBank/DDBJ whole genome shotgun (WGS) entry which is preliminary data.</text>
</comment>
<dbReference type="PROSITE" id="PS50043">
    <property type="entry name" value="HTH_LUXR_2"/>
    <property type="match status" value="1"/>
</dbReference>
<name>A0A6M1RRQ3_9BACT</name>
<dbReference type="InterPro" id="IPR000792">
    <property type="entry name" value="Tscrpt_reg_LuxR_C"/>
</dbReference>
<dbReference type="SMART" id="SM00421">
    <property type="entry name" value="HTH_LUXR"/>
    <property type="match status" value="1"/>
</dbReference>
<dbReference type="Proteomes" id="UP000477311">
    <property type="component" value="Unassembled WGS sequence"/>
</dbReference>
<proteinExistence type="predicted"/>
<dbReference type="PROSITE" id="PS50110">
    <property type="entry name" value="RESPONSE_REGULATORY"/>
    <property type="match status" value="1"/>
</dbReference>
<dbReference type="Pfam" id="PF00072">
    <property type="entry name" value="Response_reg"/>
    <property type="match status" value="1"/>
</dbReference>
<dbReference type="PANTHER" id="PTHR43214:SF43">
    <property type="entry name" value="TWO-COMPONENT RESPONSE REGULATOR"/>
    <property type="match status" value="1"/>
</dbReference>
<keyword evidence="2" id="KW-0238">DNA-binding</keyword>
<gene>
    <name evidence="6" type="ORF">G4L39_01975</name>
</gene>
<accession>A0A6M1RRQ3</accession>
<dbReference type="SUPFAM" id="SSF52172">
    <property type="entry name" value="CheY-like"/>
    <property type="match status" value="1"/>
</dbReference>
<dbReference type="Gene3D" id="3.40.50.2300">
    <property type="match status" value="1"/>
</dbReference>
<dbReference type="GO" id="GO:0000160">
    <property type="term" value="P:phosphorelay signal transduction system"/>
    <property type="evidence" value="ECO:0007669"/>
    <property type="project" value="InterPro"/>
</dbReference>
<dbReference type="AlphaFoldDB" id="A0A6M1RRQ3"/>
<evidence type="ECO:0000256" key="1">
    <source>
        <dbReference type="ARBA" id="ARBA00022553"/>
    </source>
</evidence>
<dbReference type="InterPro" id="IPR011006">
    <property type="entry name" value="CheY-like_superfamily"/>
</dbReference>
<dbReference type="PANTHER" id="PTHR43214">
    <property type="entry name" value="TWO-COMPONENT RESPONSE REGULATOR"/>
    <property type="match status" value="1"/>
</dbReference>
<dbReference type="InterPro" id="IPR058245">
    <property type="entry name" value="NreC/VraR/RcsB-like_REC"/>
</dbReference>
<dbReference type="InterPro" id="IPR016032">
    <property type="entry name" value="Sig_transdc_resp-reg_C-effctor"/>
</dbReference>
<dbReference type="InterPro" id="IPR001789">
    <property type="entry name" value="Sig_transdc_resp-reg_receiver"/>
</dbReference>
<dbReference type="SMART" id="SM00448">
    <property type="entry name" value="REC"/>
    <property type="match status" value="1"/>
</dbReference>
<evidence type="ECO:0000313" key="6">
    <source>
        <dbReference type="EMBL" id="NGO38164.1"/>
    </source>
</evidence>
<reference evidence="6 7" key="1">
    <citation type="submission" date="2020-02" db="EMBL/GenBank/DDBJ databases">
        <title>Draft genome sequence of Limisphaera ngatamarikiensis NGM72.4T, a thermophilic Verrucomicrobia grouped in subdivision 3.</title>
        <authorList>
            <person name="Carere C.R."/>
            <person name="Steen J."/>
            <person name="Hugenholtz P."/>
            <person name="Stott M.B."/>
        </authorList>
    </citation>
    <scope>NUCLEOTIDE SEQUENCE [LARGE SCALE GENOMIC DNA]</scope>
    <source>
        <strain evidence="6 7">NGM72.4</strain>
    </source>
</reference>
<evidence type="ECO:0000256" key="3">
    <source>
        <dbReference type="PROSITE-ProRule" id="PRU00169"/>
    </source>
</evidence>
<dbReference type="SUPFAM" id="SSF46894">
    <property type="entry name" value="C-terminal effector domain of the bipartite response regulators"/>
    <property type="match status" value="1"/>
</dbReference>
<dbReference type="CDD" id="cd17535">
    <property type="entry name" value="REC_NarL-like"/>
    <property type="match status" value="1"/>
</dbReference>